<accession>A0ABY4E0X7</accession>
<feature type="signal peptide" evidence="1">
    <location>
        <begin position="1"/>
        <end position="22"/>
    </location>
</feature>
<dbReference type="Proteomes" id="UP000832011">
    <property type="component" value="Chromosome"/>
</dbReference>
<name>A0ABY4E0X7_9NEIS</name>
<reference evidence="3 4" key="1">
    <citation type="journal article" date="2022" name="Res Sq">
        <title>Evolution of multicellular longitudinally dividing oral cavity symbionts (Neisseriaceae).</title>
        <authorList>
            <person name="Nyongesa S."/>
            <person name="Weber P."/>
            <person name="Bernet E."/>
            <person name="Pullido F."/>
            <person name="Nieckarz M."/>
            <person name="Delaby M."/>
            <person name="Nieves C."/>
            <person name="Viehboeck T."/>
            <person name="Krause N."/>
            <person name="Rivera-Millot A."/>
            <person name="Nakamura A."/>
            <person name="Vischer N."/>
            <person name="VanNieuwenhze M."/>
            <person name="Brun Y."/>
            <person name="Cava F."/>
            <person name="Bulgheresi S."/>
            <person name="Veyrier F."/>
        </authorList>
    </citation>
    <scope>NUCLEOTIDE SEQUENCE [LARGE SCALE GENOMIC DNA]</scope>
    <source>
        <strain evidence="3 4">SN4</strain>
    </source>
</reference>
<organism evidence="3 4">
    <name type="scientific">Vitreoscilla massiliensis</name>
    <dbReference type="NCBI Taxonomy" id="1689272"/>
    <lineage>
        <taxon>Bacteria</taxon>
        <taxon>Pseudomonadati</taxon>
        <taxon>Pseudomonadota</taxon>
        <taxon>Betaproteobacteria</taxon>
        <taxon>Neisseriales</taxon>
        <taxon>Neisseriaceae</taxon>
        <taxon>Vitreoscilla</taxon>
    </lineage>
</organism>
<feature type="chain" id="PRO_5047154240" evidence="1">
    <location>
        <begin position="23"/>
        <end position="187"/>
    </location>
</feature>
<dbReference type="InterPro" id="IPR025240">
    <property type="entry name" value="DUF4189"/>
</dbReference>
<evidence type="ECO:0000259" key="2">
    <source>
        <dbReference type="Pfam" id="PF13827"/>
    </source>
</evidence>
<evidence type="ECO:0000313" key="3">
    <source>
        <dbReference type="EMBL" id="UOO88978.1"/>
    </source>
</evidence>
<dbReference type="EMBL" id="CP091511">
    <property type="protein sequence ID" value="UOO88978.1"/>
    <property type="molecule type" value="Genomic_DNA"/>
</dbReference>
<gene>
    <name evidence="3" type="ORF">LVJ82_16250</name>
</gene>
<sequence length="187" mass="19869">MKPIWMACVWAVWVWLCGPLAAAEGVCPPGQYPVGGQGVVGCAPIPGYGGSGGYSDDYTAPTLRDVTMPAKPTTPDPNHPWGAVSIDEDSMVIAHVFNQNTKGAAMSRAMAECQRKGGQNCGFLMQHQYACVVVSKPADPAMRSYDFSIMPADTLEVAAREGNKACQGYNQGAACHVIYQACEKPHS</sequence>
<keyword evidence="1" id="KW-0732">Signal</keyword>
<protein>
    <submittedName>
        <fullName evidence="3">DUF4189 domain-containing protein</fullName>
    </submittedName>
</protein>
<evidence type="ECO:0000313" key="4">
    <source>
        <dbReference type="Proteomes" id="UP000832011"/>
    </source>
</evidence>
<keyword evidence="4" id="KW-1185">Reference proteome</keyword>
<feature type="domain" description="DUF4189" evidence="2">
    <location>
        <begin position="81"/>
        <end position="182"/>
    </location>
</feature>
<dbReference type="RefSeq" id="WP_058357347.1">
    <property type="nucleotide sequence ID" value="NZ_CABKVG010000010.1"/>
</dbReference>
<dbReference type="Pfam" id="PF13827">
    <property type="entry name" value="DUF4189"/>
    <property type="match status" value="1"/>
</dbReference>
<evidence type="ECO:0000256" key="1">
    <source>
        <dbReference type="SAM" id="SignalP"/>
    </source>
</evidence>
<proteinExistence type="predicted"/>